<name>A0AAV9LE97_9SOLN</name>
<dbReference type="EMBL" id="JAWPEI010000006">
    <property type="protein sequence ID" value="KAK4723997.1"/>
    <property type="molecule type" value="Genomic_DNA"/>
</dbReference>
<accession>A0AAV9LE97</accession>
<gene>
    <name evidence="1" type="ORF">R3W88_026776</name>
</gene>
<keyword evidence="2" id="KW-1185">Reference proteome</keyword>
<comment type="caution">
    <text evidence="1">The sequence shown here is derived from an EMBL/GenBank/DDBJ whole genome shotgun (WGS) entry which is preliminary data.</text>
</comment>
<evidence type="ECO:0000313" key="1">
    <source>
        <dbReference type="EMBL" id="KAK4723997.1"/>
    </source>
</evidence>
<dbReference type="Proteomes" id="UP001311915">
    <property type="component" value="Unassembled WGS sequence"/>
</dbReference>
<organism evidence="1 2">
    <name type="scientific">Solanum pinnatisectum</name>
    <name type="common">tansyleaf nightshade</name>
    <dbReference type="NCBI Taxonomy" id="50273"/>
    <lineage>
        <taxon>Eukaryota</taxon>
        <taxon>Viridiplantae</taxon>
        <taxon>Streptophyta</taxon>
        <taxon>Embryophyta</taxon>
        <taxon>Tracheophyta</taxon>
        <taxon>Spermatophyta</taxon>
        <taxon>Magnoliopsida</taxon>
        <taxon>eudicotyledons</taxon>
        <taxon>Gunneridae</taxon>
        <taxon>Pentapetalae</taxon>
        <taxon>asterids</taxon>
        <taxon>lamiids</taxon>
        <taxon>Solanales</taxon>
        <taxon>Solanaceae</taxon>
        <taxon>Solanoideae</taxon>
        <taxon>Solaneae</taxon>
        <taxon>Solanum</taxon>
    </lineage>
</organism>
<reference evidence="1 2" key="1">
    <citation type="submission" date="2023-10" db="EMBL/GenBank/DDBJ databases">
        <title>Genome-Wide Identification Analysis in wild type Solanum Pinnatisectum Reveals Some Genes Defensing Phytophthora Infestans.</title>
        <authorList>
            <person name="Sun C."/>
        </authorList>
    </citation>
    <scope>NUCLEOTIDE SEQUENCE [LARGE SCALE GENOMIC DNA]</scope>
    <source>
        <strain evidence="1">LQN</strain>
        <tissue evidence="1">Leaf</tissue>
    </source>
</reference>
<evidence type="ECO:0000313" key="2">
    <source>
        <dbReference type="Proteomes" id="UP001311915"/>
    </source>
</evidence>
<protein>
    <submittedName>
        <fullName evidence="1">Uncharacterized protein</fullName>
    </submittedName>
</protein>
<dbReference type="AlphaFoldDB" id="A0AAV9LE97"/>
<sequence>MVQREGTSRSPQDQMDILLSEAQGKSLVPLVPAPPTPVEARGDAVPPALLVSLVLEEARETRPPVPIVPSRETGEQWMREAVQLLTRMIFIHEQRLQLGCLRLSRGDLAQPLGPQQHLHP</sequence>
<proteinExistence type="predicted"/>